<dbReference type="InterPro" id="IPR001283">
    <property type="entry name" value="CRISP-related"/>
</dbReference>
<dbReference type="InterPro" id="IPR014044">
    <property type="entry name" value="CAP_dom"/>
</dbReference>
<feature type="domain" description="SCP" evidence="2">
    <location>
        <begin position="78"/>
        <end position="214"/>
    </location>
</feature>
<evidence type="ECO:0000313" key="3">
    <source>
        <dbReference type="EMBL" id="KAI9633050.1"/>
    </source>
</evidence>
<dbReference type="GO" id="GO:0005576">
    <property type="term" value="C:extracellular region"/>
    <property type="evidence" value="ECO:0007669"/>
    <property type="project" value="InterPro"/>
</dbReference>
<feature type="chain" id="PRO_5041269117" evidence="1">
    <location>
        <begin position="25"/>
        <end position="229"/>
    </location>
</feature>
<dbReference type="Proteomes" id="UP001164286">
    <property type="component" value="Unassembled WGS sequence"/>
</dbReference>
<evidence type="ECO:0000256" key="1">
    <source>
        <dbReference type="SAM" id="SignalP"/>
    </source>
</evidence>
<dbReference type="AlphaFoldDB" id="A0AA38H322"/>
<protein>
    <submittedName>
        <fullName evidence="3">CAP domain-containing protein</fullName>
    </submittedName>
</protein>
<keyword evidence="1" id="KW-0732">Signal</keyword>
<feature type="signal peptide" evidence="1">
    <location>
        <begin position="1"/>
        <end position="24"/>
    </location>
</feature>
<dbReference type="PRINTS" id="PR00837">
    <property type="entry name" value="V5TPXLIKE"/>
</dbReference>
<reference evidence="3" key="1">
    <citation type="journal article" date="2022" name="G3 (Bethesda)">
        <title>High quality genome of the basidiomycete yeast Dioszegia hungarica PDD-24b-2 isolated from cloud water.</title>
        <authorList>
            <person name="Jarrige D."/>
            <person name="Haridas S."/>
            <person name="Bleykasten-Grosshans C."/>
            <person name="Joly M."/>
            <person name="Nadalig T."/>
            <person name="Sancelme M."/>
            <person name="Vuilleumier S."/>
            <person name="Grigoriev I.V."/>
            <person name="Amato P."/>
            <person name="Bringel F."/>
        </authorList>
    </citation>
    <scope>NUCLEOTIDE SEQUENCE</scope>
    <source>
        <strain evidence="3">PDD-24b-2</strain>
    </source>
</reference>
<dbReference type="InterPro" id="IPR035940">
    <property type="entry name" value="CAP_sf"/>
</dbReference>
<evidence type="ECO:0000313" key="4">
    <source>
        <dbReference type="Proteomes" id="UP001164286"/>
    </source>
</evidence>
<dbReference type="InterPro" id="IPR018244">
    <property type="entry name" value="Allrgn_V5/Tpx1_CS"/>
</dbReference>
<dbReference type="Gene3D" id="3.40.33.10">
    <property type="entry name" value="CAP"/>
    <property type="match status" value="1"/>
</dbReference>
<dbReference type="EMBL" id="JAKWFO010000013">
    <property type="protein sequence ID" value="KAI9633050.1"/>
    <property type="molecule type" value="Genomic_DNA"/>
</dbReference>
<dbReference type="GeneID" id="77725367"/>
<proteinExistence type="predicted"/>
<organism evidence="3 4">
    <name type="scientific">Dioszegia hungarica</name>
    <dbReference type="NCBI Taxonomy" id="4972"/>
    <lineage>
        <taxon>Eukaryota</taxon>
        <taxon>Fungi</taxon>
        <taxon>Dikarya</taxon>
        <taxon>Basidiomycota</taxon>
        <taxon>Agaricomycotina</taxon>
        <taxon>Tremellomycetes</taxon>
        <taxon>Tremellales</taxon>
        <taxon>Bulleribasidiaceae</taxon>
        <taxon>Dioszegia</taxon>
    </lineage>
</organism>
<dbReference type="SUPFAM" id="SSF55797">
    <property type="entry name" value="PR-1-like"/>
    <property type="match status" value="1"/>
</dbReference>
<accession>A0AA38H322</accession>
<evidence type="ECO:0000259" key="2">
    <source>
        <dbReference type="SMART" id="SM00198"/>
    </source>
</evidence>
<sequence length="229" mass="23663">MLFTTVLPFLAVFAIPAFCAPASADQVVPSAKACPGKAYRTVIRNAPSSTSTSVAASASPVPSLQTSNLAATGGAPAGDATTLLNLHNSFRAQYGAKALTWSSELATYATNYAGGCKFAHSKGPYGENLAAGYGGGYSVTSAFNSWANEAAKYDWNAPGFSSATGHFTQVVWKATTEVGCGVVSCADGTIFSGTQGQKTSYVICEYRKPGNVVGNNNQYFTDNVGTKQS</sequence>
<dbReference type="PROSITE" id="PS01009">
    <property type="entry name" value="CRISP_1"/>
    <property type="match status" value="1"/>
</dbReference>
<dbReference type="SMART" id="SM00198">
    <property type="entry name" value="SCP"/>
    <property type="match status" value="1"/>
</dbReference>
<dbReference type="RefSeq" id="XP_052942827.1">
    <property type="nucleotide sequence ID" value="XM_053086166.1"/>
</dbReference>
<dbReference type="PANTHER" id="PTHR10334">
    <property type="entry name" value="CYSTEINE-RICH SECRETORY PROTEIN-RELATED"/>
    <property type="match status" value="1"/>
</dbReference>
<name>A0AA38H322_9TREE</name>
<comment type="caution">
    <text evidence="3">The sequence shown here is derived from an EMBL/GenBank/DDBJ whole genome shotgun (WGS) entry which is preliminary data.</text>
</comment>
<keyword evidence="4" id="KW-1185">Reference proteome</keyword>
<gene>
    <name evidence="3" type="ORF">MKK02DRAFT_19862</name>
</gene>
<dbReference type="Pfam" id="PF00188">
    <property type="entry name" value="CAP"/>
    <property type="match status" value="1"/>
</dbReference>